<dbReference type="EMBL" id="VJMI01013651">
    <property type="protein sequence ID" value="KAF0747210.1"/>
    <property type="molecule type" value="Genomic_DNA"/>
</dbReference>
<feature type="non-terminal residue" evidence="2">
    <location>
        <position position="1"/>
    </location>
</feature>
<accession>A0A6A5AF67</accession>
<dbReference type="Proteomes" id="UP000469452">
    <property type="component" value="Unassembled WGS sequence"/>
</dbReference>
<evidence type="ECO:0000259" key="1">
    <source>
        <dbReference type="Pfam" id="PF13890"/>
    </source>
</evidence>
<dbReference type="AlphaFoldDB" id="A0A6A5AF67"/>
<evidence type="ECO:0000313" key="2">
    <source>
        <dbReference type="EMBL" id="KAF0747210.1"/>
    </source>
</evidence>
<gene>
    <name evidence="2" type="ORF">AaE_007817</name>
</gene>
<sequence>RVRLPLSRRHSYATDDDDEFFDSLEELPCVGVLRSVEGHRLLHHPTKELHVPVTQDAVPLTEDIAKEQQDILAKCV</sequence>
<dbReference type="VEuPathDB" id="FungiDB:H257_02158"/>
<name>A0A6A5AF67_APHAT</name>
<organism evidence="2 3">
    <name type="scientific">Aphanomyces astaci</name>
    <name type="common">Crayfish plague agent</name>
    <dbReference type="NCBI Taxonomy" id="112090"/>
    <lineage>
        <taxon>Eukaryota</taxon>
        <taxon>Sar</taxon>
        <taxon>Stramenopiles</taxon>
        <taxon>Oomycota</taxon>
        <taxon>Saprolegniomycetes</taxon>
        <taxon>Saprolegniales</taxon>
        <taxon>Verrucalvaceae</taxon>
        <taxon>Aphanomyces</taxon>
    </lineage>
</organism>
<dbReference type="Pfam" id="PF13890">
    <property type="entry name" value="Rab3-GTPase_cat"/>
    <property type="match status" value="1"/>
</dbReference>
<reference evidence="2 3" key="1">
    <citation type="submission" date="2019-06" db="EMBL/GenBank/DDBJ databases">
        <title>Genomics analysis of Aphanomyces spp. identifies a new class of oomycete effector associated with host adaptation.</title>
        <authorList>
            <person name="Gaulin E."/>
        </authorList>
    </citation>
    <scope>NUCLEOTIDE SEQUENCE [LARGE SCALE GENOMIC DNA]</scope>
    <source>
        <strain evidence="2 3">E</strain>
    </source>
</reference>
<dbReference type="InterPro" id="IPR026147">
    <property type="entry name" value="Rab3GAP1_conserved"/>
</dbReference>
<proteinExistence type="predicted"/>
<evidence type="ECO:0000313" key="3">
    <source>
        <dbReference type="Proteomes" id="UP000469452"/>
    </source>
</evidence>
<feature type="domain" description="Rab3GAP catalytic subunit conserved" evidence="1">
    <location>
        <begin position="30"/>
        <end position="74"/>
    </location>
</feature>
<protein>
    <recommendedName>
        <fullName evidence="1">Rab3GAP catalytic subunit conserved domain-containing protein</fullName>
    </recommendedName>
</protein>
<comment type="caution">
    <text evidence="2">The sequence shown here is derived from an EMBL/GenBank/DDBJ whole genome shotgun (WGS) entry which is preliminary data.</text>
</comment>